<keyword evidence="2" id="KW-1185">Reference proteome</keyword>
<evidence type="ECO:0000313" key="1">
    <source>
        <dbReference type="EMBL" id="UTC28130.1"/>
    </source>
</evidence>
<name>A0A9E7SSN3_9CAUD</name>
<sequence>MGKYAPTLAALTDIQRAQLLQARRDGATYSELGRIYGYEQTTIRGAVRAWDPELARKTAKAWNPEWTERRRTKRRSEHD</sequence>
<proteinExistence type="predicted"/>
<reference evidence="1" key="1">
    <citation type="submission" date="2022-04" db="EMBL/GenBank/DDBJ databases">
        <authorList>
            <person name="Friedrich I."/>
            <person name="Schneider D."/>
            <person name="Poehlein A."/>
            <person name="Hertel R."/>
            <person name="Daniel R."/>
        </authorList>
    </citation>
    <scope>NUCLEOTIDE SEQUENCE</scope>
</reference>
<protein>
    <submittedName>
        <fullName evidence="1">Uncharacterized protein</fullName>
    </submittedName>
</protein>
<evidence type="ECO:0000313" key="2">
    <source>
        <dbReference type="Proteomes" id="UP001055634"/>
    </source>
</evidence>
<accession>A0A9E7SSN3</accession>
<dbReference type="Proteomes" id="UP001055634">
    <property type="component" value="Segment"/>
</dbReference>
<organism evidence="1 2">
    <name type="scientific">Brevundimonas phage vB_BpoS-Gurke</name>
    <dbReference type="NCBI Taxonomy" id="2948599"/>
    <lineage>
        <taxon>Viruses</taxon>
        <taxon>Duplodnaviria</taxon>
        <taxon>Heunggongvirae</taxon>
        <taxon>Uroviricota</taxon>
        <taxon>Caudoviricetes</taxon>
        <taxon>Jeanschmidtviridae</taxon>
        <taxon>Kikimoravirus</taxon>
        <taxon>Kikimoravirus gurke</taxon>
    </lineage>
</organism>
<dbReference type="EMBL" id="ON529850">
    <property type="protein sequence ID" value="UTC28130.1"/>
    <property type="molecule type" value="Genomic_DNA"/>
</dbReference>
<gene>
    <name evidence="1" type="ORF">GURKE_00990</name>
</gene>